<feature type="compositionally biased region" description="Polar residues" evidence="1">
    <location>
        <begin position="118"/>
        <end position="141"/>
    </location>
</feature>
<accession>A0AA35KT80</accession>
<feature type="region of interest" description="Disordered" evidence="1">
    <location>
        <begin position="114"/>
        <end position="141"/>
    </location>
</feature>
<organism evidence="2 3">
    <name type="scientific">Podarcis lilfordi</name>
    <name type="common">Lilford's wall lizard</name>
    <dbReference type="NCBI Taxonomy" id="74358"/>
    <lineage>
        <taxon>Eukaryota</taxon>
        <taxon>Metazoa</taxon>
        <taxon>Chordata</taxon>
        <taxon>Craniata</taxon>
        <taxon>Vertebrata</taxon>
        <taxon>Euteleostomi</taxon>
        <taxon>Lepidosauria</taxon>
        <taxon>Squamata</taxon>
        <taxon>Bifurcata</taxon>
        <taxon>Unidentata</taxon>
        <taxon>Episquamata</taxon>
        <taxon>Laterata</taxon>
        <taxon>Lacertibaenia</taxon>
        <taxon>Lacertidae</taxon>
        <taxon>Podarcis</taxon>
    </lineage>
</organism>
<evidence type="ECO:0000313" key="2">
    <source>
        <dbReference type="EMBL" id="CAI5783885.1"/>
    </source>
</evidence>
<protein>
    <submittedName>
        <fullName evidence="2">Uncharacterized protein</fullName>
    </submittedName>
</protein>
<evidence type="ECO:0000256" key="1">
    <source>
        <dbReference type="SAM" id="MobiDB-lite"/>
    </source>
</evidence>
<keyword evidence="3" id="KW-1185">Reference proteome</keyword>
<sequence length="141" mass="15536">MKNYTSFGRHLKAALFEPNRTFTGNQPKKNKTEEPKLETFKTFLPVASTRELFSQCPSGLPGASFGCSSSPGAVPHSHQSPKQLETSVRNCEAIYRCVSEEAFASSQYLHDWRGGSPSRLTSSKSTQSTVIGRNQSLLHGR</sequence>
<dbReference type="EMBL" id="OX395134">
    <property type="protein sequence ID" value="CAI5783885.1"/>
    <property type="molecule type" value="Genomic_DNA"/>
</dbReference>
<evidence type="ECO:0000313" key="3">
    <source>
        <dbReference type="Proteomes" id="UP001178461"/>
    </source>
</evidence>
<name>A0AA35KT80_9SAUR</name>
<dbReference type="AlphaFoldDB" id="A0AA35KT80"/>
<reference evidence="2" key="1">
    <citation type="submission" date="2022-12" db="EMBL/GenBank/DDBJ databases">
        <authorList>
            <person name="Alioto T."/>
            <person name="Alioto T."/>
            <person name="Gomez Garrido J."/>
        </authorList>
    </citation>
    <scope>NUCLEOTIDE SEQUENCE</scope>
</reference>
<gene>
    <name evidence="2" type="ORF">PODLI_1B007770</name>
</gene>
<dbReference type="Proteomes" id="UP001178461">
    <property type="component" value="Chromosome 9"/>
</dbReference>
<proteinExistence type="predicted"/>